<dbReference type="AlphaFoldDB" id="A0A5C6G9M2"/>
<dbReference type="Gene3D" id="3.40.605.10">
    <property type="entry name" value="Aldehyde Dehydrogenase, Chain A, domain 1"/>
    <property type="match status" value="1"/>
</dbReference>
<dbReference type="EMBL" id="SBHS01000013">
    <property type="protein sequence ID" value="TWU74009.1"/>
    <property type="molecule type" value="Genomic_DNA"/>
</dbReference>
<dbReference type="SUPFAM" id="SSF53720">
    <property type="entry name" value="ALDH-like"/>
    <property type="match status" value="1"/>
</dbReference>
<organism evidence="3 4">
    <name type="scientific">Metarhizium rileyi (strain RCEF 4871)</name>
    <name type="common">Nomuraea rileyi</name>
    <dbReference type="NCBI Taxonomy" id="1649241"/>
    <lineage>
        <taxon>Eukaryota</taxon>
        <taxon>Fungi</taxon>
        <taxon>Dikarya</taxon>
        <taxon>Ascomycota</taxon>
        <taxon>Pezizomycotina</taxon>
        <taxon>Sordariomycetes</taxon>
        <taxon>Hypocreomycetidae</taxon>
        <taxon>Hypocreales</taxon>
        <taxon>Clavicipitaceae</taxon>
        <taxon>Metarhizium</taxon>
    </lineage>
</organism>
<dbReference type="Pfam" id="PF00171">
    <property type="entry name" value="Aldedh"/>
    <property type="match status" value="1"/>
</dbReference>
<proteinExistence type="predicted"/>
<dbReference type="InterPro" id="IPR015590">
    <property type="entry name" value="Aldehyde_DH_dom"/>
</dbReference>
<protein>
    <recommendedName>
        <fullName evidence="2">Aldehyde dehydrogenase domain-containing protein</fullName>
    </recommendedName>
</protein>
<evidence type="ECO:0000256" key="1">
    <source>
        <dbReference type="ARBA" id="ARBA00023002"/>
    </source>
</evidence>
<accession>A0A5C6G9M2</accession>
<feature type="domain" description="Aldehyde dehydrogenase" evidence="2">
    <location>
        <begin position="3"/>
        <end position="115"/>
    </location>
</feature>
<keyword evidence="1" id="KW-0560">Oxidoreductase</keyword>
<dbReference type="PANTHER" id="PTHR43353">
    <property type="entry name" value="SUCCINATE-SEMIALDEHYDE DEHYDROGENASE, MITOCHONDRIAL"/>
    <property type="match status" value="1"/>
</dbReference>
<name>A0A5C6G9M2_METRR</name>
<dbReference type="GO" id="GO:0005737">
    <property type="term" value="C:cytoplasm"/>
    <property type="evidence" value="ECO:0007669"/>
    <property type="project" value="TreeGrafter"/>
</dbReference>
<evidence type="ECO:0000313" key="3">
    <source>
        <dbReference type="EMBL" id="TWU74009.1"/>
    </source>
</evidence>
<reference evidence="4" key="1">
    <citation type="submission" date="2018-12" db="EMBL/GenBank/DDBJ databases">
        <title>The complete genome of Metarhizium rileyi, a key fungal pathogen of Lepidoptera.</title>
        <authorList>
            <person name="Binneck E."/>
            <person name="Lastra C.C.L."/>
            <person name="Sosa-Gomez D.R."/>
        </authorList>
    </citation>
    <scope>NUCLEOTIDE SEQUENCE [LARGE SCALE GENOMIC DNA]</scope>
    <source>
        <strain evidence="4">Cep018-CH2</strain>
    </source>
</reference>
<dbReference type="GO" id="GO:0009450">
    <property type="term" value="P:gamma-aminobutyric acid catabolic process"/>
    <property type="evidence" value="ECO:0007669"/>
    <property type="project" value="TreeGrafter"/>
</dbReference>
<evidence type="ECO:0000313" key="4">
    <source>
        <dbReference type="Proteomes" id="UP000317257"/>
    </source>
</evidence>
<sequence length="124" mass="13513">MCNLDDLDVAISATSEAFPIWRAYSGRQRGRIIRKLFDLIAENMVDVGTIITAGNGKARPDGEGEAMFAAGFFEWFSEEAPRSYGDIAPHSAPNSRIQILKQPVGVLKSDGITPFATNVLAVKR</sequence>
<dbReference type="PANTHER" id="PTHR43353:SF11">
    <property type="entry name" value="SUCCINATE SEMIALDEHYDE DEHYDROGENASE (EUROFUNG)"/>
    <property type="match status" value="1"/>
</dbReference>
<evidence type="ECO:0000259" key="2">
    <source>
        <dbReference type="Pfam" id="PF00171"/>
    </source>
</evidence>
<dbReference type="GO" id="GO:0004777">
    <property type="term" value="F:succinate-semialdehyde dehydrogenase (NAD+) activity"/>
    <property type="evidence" value="ECO:0007669"/>
    <property type="project" value="TreeGrafter"/>
</dbReference>
<dbReference type="Proteomes" id="UP000317257">
    <property type="component" value="Unassembled WGS sequence"/>
</dbReference>
<gene>
    <name evidence="3" type="ORF">ED733_000337</name>
</gene>
<comment type="caution">
    <text evidence="3">The sequence shown here is derived from an EMBL/GenBank/DDBJ whole genome shotgun (WGS) entry which is preliminary data.</text>
</comment>
<dbReference type="InterPro" id="IPR016161">
    <property type="entry name" value="Ald_DH/histidinol_DH"/>
</dbReference>
<dbReference type="InterPro" id="IPR016162">
    <property type="entry name" value="Ald_DH_N"/>
</dbReference>
<dbReference type="InterPro" id="IPR050740">
    <property type="entry name" value="Aldehyde_DH_Superfamily"/>
</dbReference>